<organism evidence="2 3">
    <name type="scientific">Uabimicrobium amorphum</name>
    <dbReference type="NCBI Taxonomy" id="2596890"/>
    <lineage>
        <taxon>Bacteria</taxon>
        <taxon>Pseudomonadati</taxon>
        <taxon>Planctomycetota</taxon>
        <taxon>Candidatus Uabimicrobiia</taxon>
        <taxon>Candidatus Uabimicrobiales</taxon>
        <taxon>Candidatus Uabimicrobiaceae</taxon>
        <taxon>Candidatus Uabimicrobium</taxon>
    </lineage>
</organism>
<dbReference type="OrthoDB" id="871494at2"/>
<protein>
    <recommendedName>
        <fullName evidence="4">Linalool dehydratase/isomerase domain-containing protein</fullName>
    </recommendedName>
</protein>
<feature type="transmembrane region" description="Helical" evidence="1">
    <location>
        <begin position="12"/>
        <end position="32"/>
    </location>
</feature>
<reference evidence="2 3" key="1">
    <citation type="submission" date="2019-08" db="EMBL/GenBank/DDBJ databases">
        <title>Complete genome sequence of Candidatus Uab amorphum.</title>
        <authorList>
            <person name="Shiratori T."/>
            <person name="Suzuki S."/>
            <person name="Kakizawa Y."/>
            <person name="Ishida K."/>
        </authorList>
    </citation>
    <scope>NUCLEOTIDE SEQUENCE [LARGE SCALE GENOMIC DNA]</scope>
    <source>
        <strain evidence="2 3">SRT547</strain>
    </source>
</reference>
<gene>
    <name evidence="2" type="ORF">UABAM_06277</name>
</gene>
<proteinExistence type="predicted"/>
<evidence type="ECO:0000313" key="3">
    <source>
        <dbReference type="Proteomes" id="UP000326354"/>
    </source>
</evidence>
<keyword evidence="1" id="KW-0812">Transmembrane</keyword>
<dbReference type="Proteomes" id="UP000326354">
    <property type="component" value="Chromosome"/>
</dbReference>
<keyword evidence="1" id="KW-0472">Membrane</keyword>
<evidence type="ECO:0000256" key="1">
    <source>
        <dbReference type="SAM" id="Phobius"/>
    </source>
</evidence>
<dbReference type="RefSeq" id="WP_151971855.1">
    <property type="nucleotide sequence ID" value="NZ_AP019860.1"/>
</dbReference>
<keyword evidence="3" id="KW-1185">Reference proteome</keyword>
<evidence type="ECO:0000313" key="2">
    <source>
        <dbReference type="EMBL" id="BBM87862.1"/>
    </source>
</evidence>
<dbReference type="EMBL" id="AP019860">
    <property type="protein sequence ID" value="BBM87862.1"/>
    <property type="molecule type" value="Genomic_DNA"/>
</dbReference>
<accession>A0A5S9IV33</accession>
<name>A0A5S9IV33_UABAM</name>
<sequence length="388" mass="43492">MRQHITLKQRFLRLLLGVGVFIAVTFTIPAWWCGLGADDWFDGQSKCQIALAKSVEHYVKMDLSIGDFGTGDDLFNGEWLFCTYVLGASGFAQMAKQHPQLKDHYIQQMEICIEKMLSDKLQLFNEKQWGSKAMDTLDSDVSDHGAYLAYLNVVLSLHRSLKVESRYAKINDRISEALLRRITKSKIMLLQTYPNEVYPPDNCLAIASIGLHARATNRPYEPLNKILVNFRKRYIHPQTGLMYQAVNVSDGEPIDEPRGSGTAFGLYFLSFIEPDLSAKMYRAAKKELADSLLGFGLMREYPVSFENGFGDVDSGPVILGYGVSPTGFMLAGTRIHGDRSYFKKIYRTSVLFGAPLYSKGKWQYVAGGPLGNAIMFAMITAIPLEGNK</sequence>
<dbReference type="AlphaFoldDB" id="A0A5S9IV33"/>
<evidence type="ECO:0008006" key="4">
    <source>
        <dbReference type="Google" id="ProtNLM"/>
    </source>
</evidence>
<keyword evidence="1" id="KW-1133">Transmembrane helix</keyword>
<dbReference type="KEGG" id="uam:UABAM_06277"/>